<name>A0ABT0XPB2_9BACI</name>
<evidence type="ECO:0000256" key="3">
    <source>
        <dbReference type="ARBA" id="ARBA00022989"/>
    </source>
</evidence>
<keyword evidence="3 5" id="KW-1133">Transmembrane helix</keyword>
<feature type="transmembrane region" description="Helical" evidence="5">
    <location>
        <begin position="101"/>
        <end position="119"/>
    </location>
</feature>
<dbReference type="PANTHER" id="PTHR36974">
    <property type="entry name" value="MEMBRANE PROTEIN-RELATED"/>
    <property type="match status" value="1"/>
</dbReference>
<evidence type="ECO:0000256" key="4">
    <source>
        <dbReference type="ARBA" id="ARBA00023136"/>
    </source>
</evidence>
<dbReference type="Proteomes" id="UP001203665">
    <property type="component" value="Unassembled WGS sequence"/>
</dbReference>
<keyword evidence="8" id="KW-1185">Reference proteome</keyword>
<sequence length="124" mass="14455">MFKQIARYAFVLLFIIAGIGHFTMADGFAQMFPEWVPFKYPIVYITGIIEWILAILLLIKKTRRLAGVWTAIYLVLIFPANIYMAIAEIPAPWDDQTDPVILWVRLLFQPLLIWWVLAISKDKK</sequence>
<reference evidence="7" key="1">
    <citation type="submission" date="2022-06" db="EMBL/GenBank/DDBJ databases">
        <title>Alkalicoccobacillus porphyridii sp. nov., isolated from a marine red alga, Porphyridium purpureum and reclassification of Shouchella plakortidis and Shouchella gibsonii as Alkalicoccobacillus plakortidis comb. nov. and Alkalicoccobacillus gibsonii comb. nov.</title>
        <authorList>
            <person name="Kim K.H."/>
            <person name="Lee J.K."/>
            <person name="Han D.M."/>
            <person name="Baek J.H."/>
            <person name="Jeon C.O."/>
        </authorList>
    </citation>
    <scope>NUCLEOTIDE SEQUENCE</scope>
    <source>
        <strain evidence="7">DSM 19153</strain>
    </source>
</reference>
<organism evidence="7 8">
    <name type="scientific">Alkalicoccobacillus plakortidis</name>
    <dbReference type="NCBI Taxonomy" id="444060"/>
    <lineage>
        <taxon>Bacteria</taxon>
        <taxon>Bacillati</taxon>
        <taxon>Bacillota</taxon>
        <taxon>Bacilli</taxon>
        <taxon>Bacillales</taxon>
        <taxon>Bacillaceae</taxon>
        <taxon>Alkalicoccobacillus</taxon>
    </lineage>
</organism>
<feature type="domain" description="Methylamine utilisation protein MauE" evidence="6">
    <location>
        <begin position="3"/>
        <end position="86"/>
    </location>
</feature>
<keyword evidence="4 5" id="KW-0472">Membrane</keyword>
<dbReference type="EMBL" id="JAMQJY010000003">
    <property type="protein sequence ID" value="MCM2677099.1"/>
    <property type="molecule type" value="Genomic_DNA"/>
</dbReference>
<feature type="transmembrane region" description="Helical" evidence="5">
    <location>
        <begin position="66"/>
        <end position="86"/>
    </location>
</feature>
<evidence type="ECO:0000256" key="2">
    <source>
        <dbReference type="ARBA" id="ARBA00022692"/>
    </source>
</evidence>
<gene>
    <name evidence="7" type="ORF">NDM98_17795</name>
</gene>
<protein>
    <submittedName>
        <fullName evidence="7">DoxX family membrane protein</fullName>
    </submittedName>
</protein>
<dbReference type="RefSeq" id="WP_251610551.1">
    <property type="nucleotide sequence ID" value="NZ_JAMQJY010000003.1"/>
</dbReference>
<feature type="transmembrane region" description="Helical" evidence="5">
    <location>
        <begin position="41"/>
        <end position="59"/>
    </location>
</feature>
<evidence type="ECO:0000313" key="7">
    <source>
        <dbReference type="EMBL" id="MCM2677099.1"/>
    </source>
</evidence>
<evidence type="ECO:0000256" key="5">
    <source>
        <dbReference type="SAM" id="Phobius"/>
    </source>
</evidence>
<comment type="subcellular location">
    <subcellularLocation>
        <location evidence="1">Membrane</location>
        <topology evidence="1">Multi-pass membrane protein</topology>
    </subcellularLocation>
</comment>
<dbReference type="PANTHER" id="PTHR36974:SF1">
    <property type="entry name" value="DOXX FAMILY MEMBRANE PROTEIN"/>
    <property type="match status" value="1"/>
</dbReference>
<dbReference type="InterPro" id="IPR009908">
    <property type="entry name" value="Methylamine_util_MauE"/>
</dbReference>
<keyword evidence="2 5" id="KW-0812">Transmembrane</keyword>
<evidence type="ECO:0000313" key="8">
    <source>
        <dbReference type="Proteomes" id="UP001203665"/>
    </source>
</evidence>
<proteinExistence type="predicted"/>
<evidence type="ECO:0000259" key="6">
    <source>
        <dbReference type="Pfam" id="PF07291"/>
    </source>
</evidence>
<accession>A0ABT0XPB2</accession>
<evidence type="ECO:0000256" key="1">
    <source>
        <dbReference type="ARBA" id="ARBA00004141"/>
    </source>
</evidence>
<comment type="caution">
    <text evidence="7">The sequence shown here is derived from an EMBL/GenBank/DDBJ whole genome shotgun (WGS) entry which is preliminary data.</text>
</comment>
<dbReference type="Pfam" id="PF07291">
    <property type="entry name" value="MauE"/>
    <property type="match status" value="1"/>
</dbReference>